<dbReference type="Gramene" id="mRNA:HanXRQr2_Chr14g0647051">
    <property type="protein sequence ID" value="CDS:HanXRQr2_Chr14g0647051.1"/>
    <property type="gene ID" value="HanXRQr2_Chr14g0647051"/>
</dbReference>
<reference evidence="1" key="2">
    <citation type="submission" date="2020-06" db="EMBL/GenBank/DDBJ databases">
        <title>Helianthus annuus Genome sequencing and assembly Release 2.</title>
        <authorList>
            <person name="Gouzy J."/>
            <person name="Langlade N."/>
            <person name="Munos S."/>
        </authorList>
    </citation>
    <scope>NUCLEOTIDE SEQUENCE</scope>
    <source>
        <tissue evidence="1">Leaves</tissue>
    </source>
</reference>
<reference evidence="1" key="1">
    <citation type="journal article" date="2017" name="Nature">
        <title>The sunflower genome provides insights into oil metabolism, flowering and Asterid evolution.</title>
        <authorList>
            <person name="Badouin H."/>
            <person name="Gouzy J."/>
            <person name="Grassa C.J."/>
            <person name="Murat F."/>
            <person name="Staton S.E."/>
            <person name="Cottret L."/>
            <person name="Lelandais-Briere C."/>
            <person name="Owens G.L."/>
            <person name="Carrere S."/>
            <person name="Mayjonade B."/>
            <person name="Legrand L."/>
            <person name="Gill N."/>
            <person name="Kane N.C."/>
            <person name="Bowers J.E."/>
            <person name="Hubner S."/>
            <person name="Bellec A."/>
            <person name="Berard A."/>
            <person name="Berges H."/>
            <person name="Blanchet N."/>
            <person name="Boniface M.C."/>
            <person name="Brunel D."/>
            <person name="Catrice O."/>
            <person name="Chaidir N."/>
            <person name="Claudel C."/>
            <person name="Donnadieu C."/>
            <person name="Faraut T."/>
            <person name="Fievet G."/>
            <person name="Helmstetter N."/>
            <person name="King M."/>
            <person name="Knapp S.J."/>
            <person name="Lai Z."/>
            <person name="Le Paslier M.C."/>
            <person name="Lippi Y."/>
            <person name="Lorenzon L."/>
            <person name="Mandel J.R."/>
            <person name="Marage G."/>
            <person name="Marchand G."/>
            <person name="Marquand E."/>
            <person name="Bret-Mestries E."/>
            <person name="Morien E."/>
            <person name="Nambeesan S."/>
            <person name="Nguyen T."/>
            <person name="Pegot-Espagnet P."/>
            <person name="Pouilly N."/>
            <person name="Raftis F."/>
            <person name="Sallet E."/>
            <person name="Schiex T."/>
            <person name="Thomas J."/>
            <person name="Vandecasteele C."/>
            <person name="Vares D."/>
            <person name="Vear F."/>
            <person name="Vautrin S."/>
            <person name="Crespi M."/>
            <person name="Mangin B."/>
            <person name="Burke J.M."/>
            <person name="Salse J."/>
            <person name="Munos S."/>
            <person name="Vincourt P."/>
            <person name="Rieseberg L.H."/>
            <person name="Langlade N.B."/>
        </authorList>
    </citation>
    <scope>NUCLEOTIDE SEQUENCE</scope>
    <source>
        <tissue evidence="1">Leaves</tissue>
    </source>
</reference>
<proteinExistence type="predicted"/>
<gene>
    <name evidence="1" type="ORF">HanXRQr2_Chr14g0647051</name>
</gene>
<organism evidence="1 2">
    <name type="scientific">Helianthus annuus</name>
    <name type="common">Common sunflower</name>
    <dbReference type="NCBI Taxonomy" id="4232"/>
    <lineage>
        <taxon>Eukaryota</taxon>
        <taxon>Viridiplantae</taxon>
        <taxon>Streptophyta</taxon>
        <taxon>Embryophyta</taxon>
        <taxon>Tracheophyta</taxon>
        <taxon>Spermatophyta</taxon>
        <taxon>Magnoliopsida</taxon>
        <taxon>eudicotyledons</taxon>
        <taxon>Gunneridae</taxon>
        <taxon>Pentapetalae</taxon>
        <taxon>asterids</taxon>
        <taxon>campanulids</taxon>
        <taxon>Asterales</taxon>
        <taxon>Asteraceae</taxon>
        <taxon>Asteroideae</taxon>
        <taxon>Heliantheae alliance</taxon>
        <taxon>Heliantheae</taxon>
        <taxon>Helianthus</taxon>
    </lineage>
</organism>
<comment type="caution">
    <text evidence="1">The sequence shown here is derived from an EMBL/GenBank/DDBJ whole genome shotgun (WGS) entry which is preliminary data.</text>
</comment>
<keyword evidence="2" id="KW-1185">Reference proteome</keyword>
<dbReference type="Proteomes" id="UP000215914">
    <property type="component" value="Unassembled WGS sequence"/>
</dbReference>
<sequence>MIIQLSPSQTFSNRRPKKIRNYSFCILNQQINLHHFQTNEINPNINQSQP</sequence>
<protein>
    <submittedName>
        <fullName evidence="1">Uncharacterized protein</fullName>
    </submittedName>
</protein>
<evidence type="ECO:0000313" key="1">
    <source>
        <dbReference type="EMBL" id="KAF5769338.1"/>
    </source>
</evidence>
<accession>A0A9K3E9B7</accession>
<dbReference type="EMBL" id="MNCJ02000329">
    <property type="protein sequence ID" value="KAF5769338.1"/>
    <property type="molecule type" value="Genomic_DNA"/>
</dbReference>
<name>A0A9K3E9B7_HELAN</name>
<evidence type="ECO:0000313" key="2">
    <source>
        <dbReference type="Proteomes" id="UP000215914"/>
    </source>
</evidence>
<dbReference type="AlphaFoldDB" id="A0A9K3E9B7"/>